<evidence type="ECO:0000313" key="2">
    <source>
        <dbReference type="EMBL" id="ARM75351.1"/>
    </source>
</evidence>
<evidence type="ECO:0000256" key="1">
    <source>
        <dbReference type="ARBA" id="ARBA00006018"/>
    </source>
</evidence>
<dbReference type="STRING" id="282676.B6F84_04440"/>
<dbReference type="KEGG" id="aman:B6F84_04440"/>
<dbReference type="Gene3D" id="2.30.30.140">
    <property type="match status" value="1"/>
</dbReference>
<comment type="similarity">
    <text evidence="1">Belongs to the HupF/HypC family.</text>
</comment>
<dbReference type="Pfam" id="PF01455">
    <property type="entry name" value="HupF_HypC"/>
    <property type="match status" value="1"/>
</dbReference>
<evidence type="ECO:0000313" key="3">
    <source>
        <dbReference type="Proteomes" id="UP000193404"/>
    </source>
</evidence>
<accession>A0A1W6JYG0</accession>
<dbReference type="RefSeq" id="WP_148691117.1">
    <property type="nucleotide sequence ID" value="NZ_CP020477.1"/>
</dbReference>
<dbReference type="GeneID" id="41590142"/>
<dbReference type="EMBL" id="CP020477">
    <property type="protein sequence ID" value="ARM75351.1"/>
    <property type="molecule type" value="Genomic_DNA"/>
</dbReference>
<reference evidence="2 3" key="1">
    <citation type="submission" date="2017-03" db="EMBL/GenBank/DDBJ databases">
        <title>Sulfur activation and transportation mechanism of thermophilic Archaea Acidianus manzaensis YN-25.</title>
        <authorList>
            <person name="Ma Y."/>
            <person name="Yang Y."/>
            <person name="Xia J."/>
        </authorList>
    </citation>
    <scope>NUCLEOTIDE SEQUENCE [LARGE SCALE GENOMIC DNA]</scope>
    <source>
        <strain evidence="2 3">YN-25</strain>
    </source>
</reference>
<proteinExistence type="inferred from homology"/>
<keyword evidence="3" id="KW-1185">Reference proteome</keyword>
<organism evidence="2 3">
    <name type="scientific">Acidianus manzaensis</name>
    <dbReference type="NCBI Taxonomy" id="282676"/>
    <lineage>
        <taxon>Archaea</taxon>
        <taxon>Thermoproteota</taxon>
        <taxon>Thermoprotei</taxon>
        <taxon>Sulfolobales</taxon>
        <taxon>Sulfolobaceae</taxon>
        <taxon>Acidianus</taxon>
    </lineage>
</organism>
<dbReference type="Proteomes" id="UP000193404">
    <property type="component" value="Chromosome"/>
</dbReference>
<dbReference type="SUPFAM" id="SSF159127">
    <property type="entry name" value="HupF/HypC-like"/>
    <property type="match status" value="1"/>
</dbReference>
<protein>
    <submittedName>
        <fullName evidence="2">Hydrogenase maturation factor</fullName>
    </submittedName>
</protein>
<dbReference type="AlphaFoldDB" id="A0A1W6JYG0"/>
<name>A0A1W6JYG0_9CREN</name>
<dbReference type="OrthoDB" id="43695at2157"/>
<dbReference type="InterPro" id="IPR001109">
    <property type="entry name" value="Hydrogenase_HupF/HypC"/>
</dbReference>
<sequence>MCLSFPAKVVDIQDLIVFVDYGNNTIEPVINNMVDDLNPGDYVVISYGMIIQKISKEEYDEMIKYETEMAKVLANNE</sequence>
<gene>
    <name evidence="2" type="ORF">B6F84_04440</name>
</gene>